<dbReference type="InterPro" id="IPR036457">
    <property type="entry name" value="PPM-type-like_dom_sf"/>
</dbReference>
<proteinExistence type="predicted"/>
<dbReference type="OrthoDB" id="350915at2157"/>
<protein>
    <submittedName>
        <fullName evidence="1">Protein phosphatase 2C</fullName>
    </submittedName>
</protein>
<keyword evidence="2" id="KW-1185">Reference proteome</keyword>
<gene>
    <name evidence="1" type="ORF">SAMN04487946_108144</name>
</gene>
<name>A0A1H3I0J1_9EURY</name>
<accession>A0A1H3I0J1</accession>
<sequence length="284" mass="30589">MPRIETIRDAGGSVCEDLVRTTAGAAWVLDGTSGFGDRSFTDAASDGRWYVETLDAALRSRIDRDGPLDALLEASIADTAEDLAQCVPDSADSSLETAVKRYELPACTASVLRWDDDRIEYLTLCDASTLYRRSDGGTERITSPGILDEIDAETQRRRNLARAGGETTDRDVRAYIRETRQYANTPGGYWVAQTNPLAARFATDGTIERTEVDAVVLHSDGLDPIVEVHDALTDWGAVLSAAISEGAEAVVEELRRAESALPKSASTGVRTGDDVALALVGFTE</sequence>
<dbReference type="SUPFAM" id="SSF81606">
    <property type="entry name" value="PP2C-like"/>
    <property type="match status" value="1"/>
</dbReference>
<evidence type="ECO:0000313" key="2">
    <source>
        <dbReference type="Proteomes" id="UP000199170"/>
    </source>
</evidence>
<evidence type="ECO:0000313" key="1">
    <source>
        <dbReference type="EMBL" id="SDY20629.1"/>
    </source>
</evidence>
<dbReference type="RefSeq" id="WP_089767716.1">
    <property type="nucleotide sequence ID" value="NZ_FNPB01000008.1"/>
</dbReference>
<dbReference type="EMBL" id="FNPB01000008">
    <property type="protein sequence ID" value="SDY20629.1"/>
    <property type="molecule type" value="Genomic_DNA"/>
</dbReference>
<dbReference type="AlphaFoldDB" id="A0A1H3I0J1"/>
<dbReference type="Proteomes" id="UP000199170">
    <property type="component" value="Unassembled WGS sequence"/>
</dbReference>
<reference evidence="2" key="1">
    <citation type="submission" date="2016-10" db="EMBL/GenBank/DDBJ databases">
        <authorList>
            <person name="Varghese N."/>
            <person name="Submissions S."/>
        </authorList>
    </citation>
    <scope>NUCLEOTIDE SEQUENCE [LARGE SCALE GENOMIC DNA]</scope>
    <source>
        <strain evidence="2">CGMCC 1.10118</strain>
    </source>
</reference>
<dbReference type="STRING" id="660517.SAMN04487946_108144"/>
<organism evidence="1 2">
    <name type="scientific">Halobellus clavatus</name>
    <dbReference type="NCBI Taxonomy" id="660517"/>
    <lineage>
        <taxon>Archaea</taxon>
        <taxon>Methanobacteriati</taxon>
        <taxon>Methanobacteriota</taxon>
        <taxon>Stenosarchaea group</taxon>
        <taxon>Halobacteria</taxon>
        <taxon>Halobacteriales</taxon>
        <taxon>Haloferacaceae</taxon>
        <taxon>Halobellus</taxon>
    </lineage>
</organism>